<name>A0A818BQU9_9BILA</name>
<sequence>MQQRRYFAVIPFISTMATAMQTGVEAYYVPRNTFVPQTTAKSLDLDSLPEIKGARARRVPAGAKFACKPLIAVGFLVVAAAAVAIAVPFLLARLVPQQHQRQRLALPLPRQHQQHQQQVQRLLQQQLQQLLQQQVQRLPQQQPQHQRQALRQHQRQALRQHPQQRQQQPALPAHQQHRRPQHQRQQLEQLQQLRPPPQQQQVQQRQQLGHILQRQLLVVALQQLVTCATTTTLVASCQSYEVSWNNRCYYLDGSTGVCASGYTLGTNAVLTCIATQFVGKTYRSVTSSNCCIWTADTYECYGMSSNCNSAGTFSAGPVVNGAGCANAQNHMSGQLTFCGKV</sequence>
<evidence type="ECO:0000313" key="4">
    <source>
        <dbReference type="Proteomes" id="UP000663869"/>
    </source>
</evidence>
<organism evidence="3 4">
    <name type="scientific">Rotaria socialis</name>
    <dbReference type="NCBI Taxonomy" id="392032"/>
    <lineage>
        <taxon>Eukaryota</taxon>
        <taxon>Metazoa</taxon>
        <taxon>Spiralia</taxon>
        <taxon>Gnathifera</taxon>
        <taxon>Rotifera</taxon>
        <taxon>Eurotatoria</taxon>
        <taxon>Bdelloidea</taxon>
        <taxon>Philodinida</taxon>
        <taxon>Philodinidae</taxon>
        <taxon>Rotaria</taxon>
    </lineage>
</organism>
<dbReference type="AlphaFoldDB" id="A0A818BQU9"/>
<evidence type="ECO:0000256" key="2">
    <source>
        <dbReference type="SAM" id="Phobius"/>
    </source>
</evidence>
<reference evidence="3" key="1">
    <citation type="submission" date="2021-02" db="EMBL/GenBank/DDBJ databases">
        <authorList>
            <person name="Nowell W R."/>
        </authorList>
    </citation>
    <scope>NUCLEOTIDE SEQUENCE</scope>
</reference>
<feature type="compositionally biased region" description="Low complexity" evidence="1">
    <location>
        <begin position="159"/>
        <end position="174"/>
    </location>
</feature>
<evidence type="ECO:0000313" key="3">
    <source>
        <dbReference type="EMBL" id="CAF3422302.1"/>
    </source>
</evidence>
<dbReference type="EMBL" id="CAJNYU010001231">
    <property type="protein sequence ID" value="CAF3422302.1"/>
    <property type="molecule type" value="Genomic_DNA"/>
</dbReference>
<feature type="transmembrane region" description="Helical" evidence="2">
    <location>
        <begin position="70"/>
        <end position="95"/>
    </location>
</feature>
<gene>
    <name evidence="3" type="ORF">FME351_LOCUS11029</name>
</gene>
<keyword evidence="2" id="KW-1133">Transmembrane helix</keyword>
<feature type="compositionally biased region" description="Basic residues" evidence="1">
    <location>
        <begin position="148"/>
        <end position="158"/>
    </location>
</feature>
<evidence type="ECO:0000256" key="1">
    <source>
        <dbReference type="SAM" id="MobiDB-lite"/>
    </source>
</evidence>
<feature type="region of interest" description="Disordered" evidence="1">
    <location>
        <begin position="141"/>
        <end position="187"/>
    </location>
</feature>
<keyword evidence="2" id="KW-0812">Transmembrane</keyword>
<proteinExistence type="predicted"/>
<dbReference type="Proteomes" id="UP000663869">
    <property type="component" value="Unassembled WGS sequence"/>
</dbReference>
<keyword evidence="2" id="KW-0472">Membrane</keyword>
<accession>A0A818BQU9</accession>
<protein>
    <submittedName>
        <fullName evidence="3">Uncharacterized protein</fullName>
    </submittedName>
</protein>
<comment type="caution">
    <text evidence="3">The sequence shown here is derived from an EMBL/GenBank/DDBJ whole genome shotgun (WGS) entry which is preliminary data.</text>
</comment>